<evidence type="ECO:0000313" key="3">
    <source>
        <dbReference type="EMBL" id="KAJ8763085.1"/>
    </source>
</evidence>
<reference evidence="3 4" key="1">
    <citation type="submission" date="2021-09" db="EMBL/GenBank/DDBJ databases">
        <title>Genomic insights and catalytic innovation underlie evolution of tropane alkaloids biosynthesis.</title>
        <authorList>
            <person name="Wang Y.-J."/>
            <person name="Tian T."/>
            <person name="Huang J.-P."/>
            <person name="Huang S.-X."/>
        </authorList>
    </citation>
    <scope>NUCLEOTIDE SEQUENCE [LARGE SCALE GENOMIC DNA]</scope>
    <source>
        <strain evidence="3">KIB-2018</strain>
        <tissue evidence="3">Leaf</tissue>
    </source>
</reference>
<evidence type="ECO:0000256" key="1">
    <source>
        <dbReference type="SAM" id="Coils"/>
    </source>
</evidence>
<dbReference type="PANTHER" id="PTHR35689:SF1">
    <property type="entry name" value="EARLY ENDOSOME ANTIGEN"/>
    <property type="match status" value="1"/>
</dbReference>
<dbReference type="AlphaFoldDB" id="A0AAV8T9X9"/>
<name>A0AAV8T9X9_9ROSI</name>
<dbReference type="Proteomes" id="UP001159364">
    <property type="component" value="Linkage Group LG06"/>
</dbReference>
<keyword evidence="1" id="KW-0175">Coiled coil</keyword>
<feature type="region of interest" description="Disordered" evidence="2">
    <location>
        <begin position="251"/>
        <end position="272"/>
    </location>
</feature>
<proteinExistence type="predicted"/>
<protein>
    <submittedName>
        <fullName evidence="3">Uncharacterized protein</fullName>
    </submittedName>
</protein>
<keyword evidence="4" id="KW-1185">Reference proteome</keyword>
<comment type="caution">
    <text evidence="3">The sequence shown here is derived from an EMBL/GenBank/DDBJ whole genome shotgun (WGS) entry which is preliminary data.</text>
</comment>
<sequence>MEIPQEIDSYIKESIDDTLGLPVSAETLQLKLRASEDTLHRLHDQYALLFQKSRQKDQLIHRLKAEATMNFMALKKFIEENQRLAEECANLVSRCQNLEKKCSLYENDRELLMDFANEADERATEAEIRANQLEEEVLKVSEELKLHKHFDSPAERTDVEACLVESLLTTLVSKDEIEYGHAFLELLQAWDSLSPSTQKVLSLATNVNNLQKEKELLRTNLAKAEQELETFSRGLNRLNYLRRNKRKSIDSVRQPLSPLRHNSPNGRRMHKK</sequence>
<dbReference type="EMBL" id="JAIWQS010000006">
    <property type="protein sequence ID" value="KAJ8763085.1"/>
    <property type="molecule type" value="Genomic_DNA"/>
</dbReference>
<feature type="coiled-coil region" evidence="1">
    <location>
        <begin position="74"/>
        <end position="143"/>
    </location>
</feature>
<gene>
    <name evidence="3" type="ORF">K2173_023290</name>
</gene>
<feature type="coiled-coil region" evidence="1">
    <location>
        <begin position="200"/>
        <end position="234"/>
    </location>
</feature>
<organism evidence="3 4">
    <name type="scientific">Erythroxylum novogranatense</name>
    <dbReference type="NCBI Taxonomy" id="1862640"/>
    <lineage>
        <taxon>Eukaryota</taxon>
        <taxon>Viridiplantae</taxon>
        <taxon>Streptophyta</taxon>
        <taxon>Embryophyta</taxon>
        <taxon>Tracheophyta</taxon>
        <taxon>Spermatophyta</taxon>
        <taxon>Magnoliopsida</taxon>
        <taxon>eudicotyledons</taxon>
        <taxon>Gunneridae</taxon>
        <taxon>Pentapetalae</taxon>
        <taxon>rosids</taxon>
        <taxon>fabids</taxon>
        <taxon>Malpighiales</taxon>
        <taxon>Erythroxylaceae</taxon>
        <taxon>Erythroxylum</taxon>
    </lineage>
</organism>
<accession>A0AAV8T9X9</accession>
<evidence type="ECO:0000313" key="4">
    <source>
        <dbReference type="Proteomes" id="UP001159364"/>
    </source>
</evidence>
<evidence type="ECO:0000256" key="2">
    <source>
        <dbReference type="SAM" id="MobiDB-lite"/>
    </source>
</evidence>
<dbReference type="PANTHER" id="PTHR35689">
    <property type="entry name" value="EARLY ENDOSOME ANTIGEN"/>
    <property type="match status" value="1"/>
</dbReference>